<dbReference type="HOGENOM" id="CLU_173998_4_0_5"/>
<dbReference type="GO" id="GO:0003677">
    <property type="term" value="F:DNA binding"/>
    <property type="evidence" value="ECO:0007669"/>
    <property type="project" value="InterPro"/>
</dbReference>
<dbReference type="RefSeq" id="WP_015950308.1">
    <property type="nucleotide sequence ID" value="NC_011757.1"/>
</dbReference>
<evidence type="ECO:0000313" key="1">
    <source>
        <dbReference type="EMBL" id="ACK82489.1"/>
    </source>
</evidence>
<evidence type="ECO:0000313" key="2">
    <source>
        <dbReference type="Proteomes" id="UP000002385"/>
    </source>
</evidence>
<dbReference type="Gene3D" id="1.10.260.40">
    <property type="entry name" value="lambda repressor-like DNA-binding domains"/>
    <property type="match status" value="1"/>
</dbReference>
<gene>
    <name evidence="1" type="ordered locus">Mchl_1625</name>
</gene>
<organism evidence="1 2">
    <name type="scientific">Methylorubrum extorquens (strain CM4 / NCIMB 13688)</name>
    <name type="common">Methylobacterium extorquens</name>
    <dbReference type="NCBI Taxonomy" id="440085"/>
    <lineage>
        <taxon>Bacteria</taxon>
        <taxon>Pseudomonadati</taxon>
        <taxon>Pseudomonadota</taxon>
        <taxon>Alphaproteobacteria</taxon>
        <taxon>Hyphomicrobiales</taxon>
        <taxon>Methylobacteriaceae</taxon>
        <taxon>Methylorubrum</taxon>
    </lineage>
</organism>
<dbReference type="InterPro" id="IPR010982">
    <property type="entry name" value="Lambda_DNA-bd_dom_sf"/>
</dbReference>
<dbReference type="Pfam" id="PF15943">
    <property type="entry name" value="YdaS_toxin"/>
    <property type="match status" value="1"/>
</dbReference>
<dbReference type="EMBL" id="CP001298">
    <property type="protein sequence ID" value="ACK82489.1"/>
    <property type="molecule type" value="Genomic_DNA"/>
</dbReference>
<reference evidence="1 2" key="2">
    <citation type="journal article" date="2012" name="J. Bacteriol.">
        <title>Complete genome sequences of six strains of the genus Methylobacterium.</title>
        <authorList>
            <person name="Marx C.J."/>
            <person name="Bringel F."/>
            <person name="Chistoserdova L."/>
            <person name="Moulin L."/>
            <person name="Farhan Ul Haque M."/>
            <person name="Fleischman D.E."/>
            <person name="Gruffaz C."/>
            <person name="Jourand P."/>
            <person name="Knief C."/>
            <person name="Lee M.C."/>
            <person name="Muller E.E."/>
            <person name="Nadalig T."/>
            <person name="Peyraud R."/>
            <person name="Roselli S."/>
            <person name="Russ L."/>
            <person name="Goodwin L.A."/>
            <person name="Ivanova N."/>
            <person name="Kyrpides N."/>
            <person name="Lajus A."/>
            <person name="Land M.L."/>
            <person name="Medigue C."/>
            <person name="Mikhailova N."/>
            <person name="Nolan M."/>
            <person name="Woyke T."/>
            <person name="Stolyar S."/>
            <person name="Vorholt J.A."/>
            <person name="Vuilleumier S."/>
        </authorList>
    </citation>
    <scope>NUCLEOTIDE SEQUENCE [LARGE SCALE GENOMIC DNA]</scope>
    <source>
        <strain evidence="2">CM4 / NCIMB 13688</strain>
    </source>
</reference>
<sequence>MSDVALSRAIKEAGGPKALGDAIGISSQAISQWTECPPRRVLAVEAASGVSRHELRPDLYPPIGSGNVATALSGAAA</sequence>
<reference evidence="2" key="1">
    <citation type="submission" date="2008-12" db="EMBL/GenBank/DDBJ databases">
        <title>Complete sequence of chromosome of Methylobacterium chloromethanicum CM4.</title>
        <authorList>
            <consortium name="US DOE Joint Genome Institute"/>
            <person name="Lucas S."/>
            <person name="Copeland A."/>
            <person name="Lapidus A."/>
            <person name="Glavina del Rio T."/>
            <person name="Dalin E."/>
            <person name="Tice H."/>
            <person name="Bruce D."/>
            <person name="Goodwin L."/>
            <person name="Pitluck S."/>
            <person name="Chertkov O."/>
            <person name="Brettin T."/>
            <person name="Detter J.C."/>
            <person name="Han C."/>
            <person name="Larimer F."/>
            <person name="Land M."/>
            <person name="Hauser L."/>
            <person name="Kyrpides N."/>
            <person name="Mikhailova N."/>
            <person name="Marx C."/>
            <person name="Richardson P."/>
        </authorList>
    </citation>
    <scope>NUCLEOTIDE SEQUENCE [LARGE SCALE GENOMIC DNA]</scope>
    <source>
        <strain evidence="2">CM4 / NCIMB 13688</strain>
    </source>
</reference>
<dbReference type="Proteomes" id="UP000002385">
    <property type="component" value="Chromosome"/>
</dbReference>
<name>B7KSY7_METC4</name>
<dbReference type="AlphaFoldDB" id="B7KSY7"/>
<accession>B7KSY7</accession>
<proteinExistence type="predicted"/>
<dbReference type="SUPFAM" id="SSF47413">
    <property type="entry name" value="lambda repressor-like DNA-binding domains"/>
    <property type="match status" value="1"/>
</dbReference>
<protein>
    <submittedName>
        <fullName evidence="1">Putative chaperone</fullName>
    </submittedName>
</protein>
<dbReference type="InterPro" id="IPR031856">
    <property type="entry name" value="YdaS_toxin-like"/>
</dbReference>
<dbReference type="KEGG" id="mch:Mchl_1625"/>